<organism evidence="2 3">
    <name type="scientific">Salinisphaera dokdonensis CL-ES53</name>
    <dbReference type="NCBI Taxonomy" id="1304272"/>
    <lineage>
        <taxon>Bacteria</taxon>
        <taxon>Pseudomonadati</taxon>
        <taxon>Pseudomonadota</taxon>
        <taxon>Gammaproteobacteria</taxon>
        <taxon>Salinisphaerales</taxon>
        <taxon>Salinisphaeraceae</taxon>
        <taxon>Salinisphaera</taxon>
    </lineage>
</organism>
<dbReference type="RefSeq" id="WP_353108246.1">
    <property type="nucleotide sequence ID" value="NZ_APND01000001.1"/>
</dbReference>
<reference evidence="2 3" key="1">
    <citation type="submission" date="2013-03" db="EMBL/GenBank/DDBJ databases">
        <title>Salinisphaera dokdonensis CL-ES53 Genome Sequencing.</title>
        <authorList>
            <person name="Li C."/>
            <person name="Lai Q."/>
            <person name="Shao Z."/>
        </authorList>
    </citation>
    <scope>NUCLEOTIDE SEQUENCE [LARGE SCALE GENOMIC DNA]</scope>
    <source>
        <strain evidence="2 3">CL-ES53</strain>
    </source>
</reference>
<protein>
    <submittedName>
        <fullName evidence="2">Uncharacterized protein</fullName>
    </submittedName>
</protein>
<feature type="transmembrane region" description="Helical" evidence="1">
    <location>
        <begin position="30"/>
        <end position="49"/>
    </location>
</feature>
<feature type="transmembrane region" description="Helical" evidence="1">
    <location>
        <begin position="81"/>
        <end position="100"/>
    </location>
</feature>
<keyword evidence="3" id="KW-1185">Reference proteome</keyword>
<proteinExistence type="predicted"/>
<feature type="transmembrane region" description="Helical" evidence="1">
    <location>
        <begin position="56"/>
        <end position="75"/>
    </location>
</feature>
<comment type="caution">
    <text evidence="2">The sequence shown here is derived from an EMBL/GenBank/DDBJ whole genome shotgun (WGS) entry which is preliminary data.</text>
</comment>
<name>A0ABV2AVI7_9GAMM</name>
<feature type="transmembrane region" description="Helical" evidence="1">
    <location>
        <begin position="371"/>
        <end position="399"/>
    </location>
</feature>
<feature type="transmembrane region" description="Helical" evidence="1">
    <location>
        <begin position="296"/>
        <end position="317"/>
    </location>
</feature>
<keyword evidence="1" id="KW-1133">Transmembrane helix</keyword>
<feature type="transmembrane region" description="Helical" evidence="1">
    <location>
        <begin position="121"/>
        <end position="147"/>
    </location>
</feature>
<keyword evidence="1" id="KW-0472">Membrane</keyword>
<keyword evidence="1" id="KW-0812">Transmembrane</keyword>
<evidence type="ECO:0000313" key="2">
    <source>
        <dbReference type="EMBL" id="MES1927617.1"/>
    </source>
</evidence>
<dbReference type="Proteomes" id="UP001460888">
    <property type="component" value="Unassembled WGS sequence"/>
</dbReference>
<feature type="transmembrane region" description="Helical" evidence="1">
    <location>
        <begin position="419"/>
        <end position="439"/>
    </location>
</feature>
<sequence>MAIADPLGALRSALIYVALAAGVAGDERLAWFVGAPAAVLAIVLAWPRLNRIPRVIITAVLIATGAALVSDPALLGDGFMTITRLSALVVAVMLLAHVLGNSHHLAVISEHLFAGRALTRYLSITFGTLFLAMPLNFGSVSVVSTLIGREITSHGDSHGTRNAARAVLRGFGSASLCSPLSIAVVLTLTLVPGLHGWHLLGLTFPLAAGYLLFGTAFREVENDTPGEQERQAPEHVLASWLFFGGCIALICIGTFVSRALLGLAYAQAVTCSCLLVVALGLAGSPGRRVPPRMDSIGNELAIICGSAFLGATLSAFVSSHLGAAFELPAWAFPAIALGLPWTLFAGGLVGINPLILVTMVGGLSGQLWPEGAGLGLAVAMVCGWGLTIAGTPYSANALLVQRLTGYDNWRITVGWSSRLSLMALTLASTLAAVLTLVLMPG</sequence>
<evidence type="ECO:0000313" key="3">
    <source>
        <dbReference type="Proteomes" id="UP001460888"/>
    </source>
</evidence>
<feature type="transmembrane region" description="Helical" evidence="1">
    <location>
        <begin position="197"/>
        <end position="217"/>
    </location>
</feature>
<dbReference type="EMBL" id="APND01000001">
    <property type="protein sequence ID" value="MES1927617.1"/>
    <property type="molecule type" value="Genomic_DNA"/>
</dbReference>
<gene>
    <name evidence="2" type="ORF">SADO_00135</name>
</gene>
<feature type="transmembrane region" description="Helical" evidence="1">
    <location>
        <begin position="167"/>
        <end position="190"/>
    </location>
</feature>
<feature type="transmembrane region" description="Helical" evidence="1">
    <location>
        <begin position="263"/>
        <end position="284"/>
    </location>
</feature>
<feature type="transmembrane region" description="Helical" evidence="1">
    <location>
        <begin position="329"/>
        <end position="351"/>
    </location>
</feature>
<feature type="transmembrane region" description="Helical" evidence="1">
    <location>
        <begin position="237"/>
        <end position="256"/>
    </location>
</feature>
<evidence type="ECO:0000256" key="1">
    <source>
        <dbReference type="SAM" id="Phobius"/>
    </source>
</evidence>
<accession>A0ABV2AVI7</accession>